<protein>
    <submittedName>
        <fullName evidence="2">PilZ domain-containing protein</fullName>
    </submittedName>
</protein>
<evidence type="ECO:0000313" key="3">
    <source>
        <dbReference type="Proteomes" id="UP000238007"/>
    </source>
</evidence>
<dbReference type="GO" id="GO:0035438">
    <property type="term" value="F:cyclic-di-GMP binding"/>
    <property type="evidence" value="ECO:0007669"/>
    <property type="project" value="InterPro"/>
</dbReference>
<proteinExistence type="predicted"/>
<dbReference type="EMBL" id="PVTP01000003">
    <property type="protein sequence ID" value="PRY79009.1"/>
    <property type="molecule type" value="Genomic_DNA"/>
</dbReference>
<evidence type="ECO:0000259" key="1">
    <source>
        <dbReference type="Pfam" id="PF07238"/>
    </source>
</evidence>
<dbReference type="RefSeq" id="WP_106356004.1">
    <property type="nucleotide sequence ID" value="NZ_PVTP01000003.1"/>
</dbReference>
<name>A0A2T0W210_9RHOB</name>
<evidence type="ECO:0000313" key="2">
    <source>
        <dbReference type="EMBL" id="PRY79009.1"/>
    </source>
</evidence>
<dbReference type="AlphaFoldDB" id="A0A2T0W210"/>
<reference evidence="2 3" key="1">
    <citation type="submission" date="2018-03" db="EMBL/GenBank/DDBJ databases">
        <title>Genomic Encyclopedia of Archaeal and Bacterial Type Strains, Phase II (KMG-II): from individual species to whole genera.</title>
        <authorList>
            <person name="Goeker M."/>
        </authorList>
    </citation>
    <scope>NUCLEOTIDE SEQUENCE [LARGE SCALE GENOMIC DNA]</scope>
    <source>
        <strain evidence="2 3">DSM 101533</strain>
    </source>
</reference>
<accession>A0A2T0W210</accession>
<comment type="caution">
    <text evidence="2">The sequence shown here is derived from an EMBL/GenBank/DDBJ whole genome shotgun (WGS) entry which is preliminary data.</text>
</comment>
<dbReference type="SUPFAM" id="SSF141371">
    <property type="entry name" value="PilZ domain-like"/>
    <property type="match status" value="1"/>
</dbReference>
<dbReference type="Proteomes" id="UP000238007">
    <property type="component" value="Unassembled WGS sequence"/>
</dbReference>
<dbReference type="OrthoDB" id="7472137at2"/>
<organism evidence="2 3">
    <name type="scientific">Yoonia maritima</name>
    <dbReference type="NCBI Taxonomy" id="1435347"/>
    <lineage>
        <taxon>Bacteria</taxon>
        <taxon>Pseudomonadati</taxon>
        <taxon>Pseudomonadota</taxon>
        <taxon>Alphaproteobacteria</taxon>
        <taxon>Rhodobacterales</taxon>
        <taxon>Paracoccaceae</taxon>
        <taxon>Yoonia</taxon>
    </lineage>
</organism>
<feature type="domain" description="PilZ" evidence="1">
    <location>
        <begin position="4"/>
        <end position="86"/>
    </location>
</feature>
<sequence length="109" mass="12368">MQHRSHRYRTQYPVEMRTPAGVVMGKIADVNNHGARIERARPMLRGSKVSFNVLGRPVNGVVVWSTSDQVGIIFRPHINDDILDTLRYRRDARAGSHRGAVGFGLMEMR</sequence>
<gene>
    <name evidence="2" type="ORF">CLV80_103341</name>
</gene>
<keyword evidence="3" id="KW-1185">Reference proteome</keyword>
<dbReference type="Pfam" id="PF07238">
    <property type="entry name" value="PilZ"/>
    <property type="match status" value="1"/>
</dbReference>
<dbReference type="InterPro" id="IPR009875">
    <property type="entry name" value="PilZ_domain"/>
</dbReference>